<dbReference type="Proteomes" id="UP000184529">
    <property type="component" value="Unassembled WGS sequence"/>
</dbReference>
<dbReference type="STRING" id="1121432.SAMN02745219_02899"/>
<evidence type="ECO:0000313" key="1">
    <source>
        <dbReference type="EMBL" id="SHJ59362.1"/>
    </source>
</evidence>
<name>A0A1M6KK69_9FIRM</name>
<dbReference type="EMBL" id="FQZM01000043">
    <property type="protein sequence ID" value="SHJ59362.1"/>
    <property type="molecule type" value="Genomic_DNA"/>
</dbReference>
<proteinExistence type="predicted"/>
<dbReference type="AlphaFoldDB" id="A0A1M6KK69"/>
<accession>A0A1M6KK69</accession>
<keyword evidence="2" id="KW-1185">Reference proteome</keyword>
<organism evidence="1 2">
    <name type="scientific">Desulfofundulus thermosubterraneus DSM 16057</name>
    <dbReference type="NCBI Taxonomy" id="1121432"/>
    <lineage>
        <taxon>Bacteria</taxon>
        <taxon>Bacillati</taxon>
        <taxon>Bacillota</taxon>
        <taxon>Clostridia</taxon>
        <taxon>Eubacteriales</taxon>
        <taxon>Peptococcaceae</taxon>
        <taxon>Desulfofundulus</taxon>
    </lineage>
</organism>
<reference evidence="2" key="1">
    <citation type="submission" date="2016-11" db="EMBL/GenBank/DDBJ databases">
        <authorList>
            <person name="Varghese N."/>
            <person name="Submissions S."/>
        </authorList>
    </citation>
    <scope>NUCLEOTIDE SEQUENCE [LARGE SCALE GENOMIC DNA]</scope>
    <source>
        <strain evidence="2">DSM 16057</strain>
    </source>
</reference>
<evidence type="ECO:0000313" key="2">
    <source>
        <dbReference type="Proteomes" id="UP000184529"/>
    </source>
</evidence>
<sequence>MRGQAITRDEFNRALYYAVREDLNGVVDEVNDGLIRRAIEYVESGNEFPDTPYVCLTSVAALARAANRRGIPVKR</sequence>
<dbReference type="OrthoDB" id="9990406at2"/>
<gene>
    <name evidence="1" type="ORF">SAMN02745219_02899</name>
</gene>
<dbReference type="RefSeq" id="WP_072870684.1">
    <property type="nucleotide sequence ID" value="NZ_FQZM01000043.1"/>
</dbReference>
<protein>
    <submittedName>
        <fullName evidence="1">Uncharacterized protein</fullName>
    </submittedName>
</protein>